<proteinExistence type="inferred from homology"/>
<organism evidence="6 7">
    <name type="scientific">Nematocida ausubeli (strain ATCC PRA-371 / ERTm2)</name>
    <name type="common">Nematode killer fungus</name>
    <dbReference type="NCBI Taxonomy" id="1913371"/>
    <lineage>
        <taxon>Eukaryota</taxon>
        <taxon>Fungi</taxon>
        <taxon>Fungi incertae sedis</taxon>
        <taxon>Microsporidia</taxon>
        <taxon>Nematocida</taxon>
    </lineage>
</organism>
<name>A0A086J3U8_NEMA1</name>
<keyword evidence="4" id="KW-0067">ATP-binding</keyword>
<dbReference type="Pfam" id="PF00004">
    <property type="entry name" value="AAA"/>
    <property type="match status" value="1"/>
</dbReference>
<dbReference type="Gene3D" id="3.40.50.300">
    <property type="entry name" value="P-loop containing nucleotide triphosphate hydrolases"/>
    <property type="match status" value="1"/>
</dbReference>
<dbReference type="InterPro" id="IPR013748">
    <property type="entry name" value="Rep_factorC_C"/>
</dbReference>
<sequence length="325" mass="36601">MQQNITWTEKYRPMEIEDMALPSEIRDFFSSLLTRKHALPNIILHGPPGSGKTTLALILARKLTRKESVLELNASSDREISAIRGKIKTFAASKSHSGEVKIIIMDECDYLTIDAQHCLRRIIEDTHQNTRFIFITNYVNKVIDPIRSRLVPLYIPWTGQSQSLEVLRDIKRKEQLSVSDENLKYILVLTEGDMRKALVLLQTVGACQLNETDLVDSSTAHRRIIDEISGVIPQEIIESIMSVKTVEEVLETSKSIAMLGYSAVDIVHALSKYLLDKKKITPQIEELFVALSSCESDMLYGGSDFIYLSRVVSSIADIINPSIHG</sequence>
<evidence type="ECO:0000313" key="6">
    <source>
        <dbReference type="EMBL" id="KFG26816.1"/>
    </source>
</evidence>
<dbReference type="AlphaFoldDB" id="A0A086J3U8"/>
<evidence type="ECO:0000256" key="4">
    <source>
        <dbReference type="ARBA" id="ARBA00022840"/>
    </source>
</evidence>
<dbReference type="HOGENOM" id="CLU_042324_1_1_1"/>
<dbReference type="Gene3D" id="1.10.8.60">
    <property type="match status" value="1"/>
</dbReference>
<accession>A0A086J3U8</accession>
<dbReference type="GO" id="GO:0031391">
    <property type="term" value="C:Elg1 RFC-like complex"/>
    <property type="evidence" value="ECO:0007669"/>
    <property type="project" value="UniProtKB-ARBA"/>
</dbReference>
<dbReference type="GO" id="GO:0005663">
    <property type="term" value="C:DNA replication factor C complex"/>
    <property type="evidence" value="ECO:0007669"/>
    <property type="project" value="TreeGrafter"/>
</dbReference>
<reference evidence="6 7" key="1">
    <citation type="journal article" date="2014" name="Genome Announc.">
        <title>Genome Sequence of the Microsporidian Species Nematocida sp1 Strain ERTm6 (ATCC PRA-372).</title>
        <authorList>
            <person name="Bakowski M.A."/>
            <person name="Priest M."/>
            <person name="Young S."/>
            <person name="Cuomo C.A."/>
            <person name="Troemel E.R."/>
        </authorList>
    </citation>
    <scope>NUCLEOTIDE SEQUENCE [LARGE SCALE GENOMIC DNA]</scope>
    <source>
        <strain evidence="6 7">ERTm6</strain>
    </source>
</reference>
<dbReference type="PANTHER" id="PTHR11669">
    <property type="entry name" value="REPLICATION FACTOR C / DNA POLYMERASE III GAMMA-TAU SUBUNIT"/>
    <property type="match status" value="1"/>
</dbReference>
<dbReference type="CDD" id="cd00009">
    <property type="entry name" value="AAA"/>
    <property type="match status" value="1"/>
</dbReference>
<dbReference type="InterPro" id="IPR027417">
    <property type="entry name" value="P-loop_NTPase"/>
</dbReference>
<dbReference type="GO" id="GO:0005524">
    <property type="term" value="F:ATP binding"/>
    <property type="evidence" value="ECO:0007669"/>
    <property type="project" value="UniProtKB-KW"/>
</dbReference>
<keyword evidence="3" id="KW-0547">Nucleotide-binding</keyword>
<dbReference type="InterPro" id="IPR008921">
    <property type="entry name" value="DNA_pol3_clamp-load_cplx_C"/>
</dbReference>
<feature type="domain" description="AAA+ ATPase" evidence="5">
    <location>
        <begin position="38"/>
        <end position="159"/>
    </location>
</feature>
<dbReference type="GO" id="GO:0006281">
    <property type="term" value="P:DNA repair"/>
    <property type="evidence" value="ECO:0007669"/>
    <property type="project" value="TreeGrafter"/>
</dbReference>
<evidence type="ECO:0000259" key="5">
    <source>
        <dbReference type="SMART" id="SM00382"/>
    </source>
</evidence>
<keyword evidence="7" id="KW-1185">Reference proteome</keyword>
<dbReference type="Proteomes" id="UP000054524">
    <property type="component" value="Unassembled WGS sequence"/>
</dbReference>
<evidence type="ECO:0000313" key="7">
    <source>
        <dbReference type="Proteomes" id="UP000054524"/>
    </source>
</evidence>
<dbReference type="GO" id="GO:0003677">
    <property type="term" value="F:DNA binding"/>
    <property type="evidence" value="ECO:0007669"/>
    <property type="project" value="InterPro"/>
</dbReference>
<dbReference type="GO" id="GO:0006271">
    <property type="term" value="P:DNA strand elongation involved in DNA replication"/>
    <property type="evidence" value="ECO:0007669"/>
    <property type="project" value="UniProtKB-ARBA"/>
</dbReference>
<dbReference type="InterPro" id="IPR050238">
    <property type="entry name" value="DNA_Rep/Repair_Clamp_Loader"/>
</dbReference>
<dbReference type="GO" id="GO:0016887">
    <property type="term" value="F:ATP hydrolysis activity"/>
    <property type="evidence" value="ECO:0007669"/>
    <property type="project" value="InterPro"/>
</dbReference>
<comment type="similarity">
    <text evidence="1">Belongs to the activator 1 small subunits family.</text>
</comment>
<gene>
    <name evidence="6" type="ORF">NESG_00972</name>
</gene>
<dbReference type="SUPFAM" id="SSF48019">
    <property type="entry name" value="post-AAA+ oligomerization domain-like"/>
    <property type="match status" value="1"/>
</dbReference>
<dbReference type="InterPro" id="IPR003593">
    <property type="entry name" value="AAA+_ATPase"/>
</dbReference>
<dbReference type="SMART" id="SM00382">
    <property type="entry name" value="AAA"/>
    <property type="match status" value="1"/>
</dbReference>
<dbReference type="PANTHER" id="PTHR11669:SF20">
    <property type="entry name" value="REPLICATION FACTOR C SUBUNIT 4"/>
    <property type="match status" value="1"/>
</dbReference>
<dbReference type="EMBL" id="AKIJ01000002">
    <property type="protein sequence ID" value="KFG26816.1"/>
    <property type="molecule type" value="Genomic_DNA"/>
</dbReference>
<protein>
    <recommendedName>
        <fullName evidence="5">AAA+ ATPase domain-containing protein</fullName>
    </recommendedName>
</protein>
<dbReference type="RefSeq" id="XP_052905371.1">
    <property type="nucleotide sequence ID" value="XM_053048611.1"/>
</dbReference>
<evidence type="ECO:0000256" key="2">
    <source>
        <dbReference type="ARBA" id="ARBA00022705"/>
    </source>
</evidence>
<dbReference type="GeneID" id="77675945"/>
<dbReference type="InterPro" id="IPR003959">
    <property type="entry name" value="ATPase_AAA_core"/>
</dbReference>
<keyword evidence="2" id="KW-0235">DNA replication</keyword>
<comment type="caution">
    <text evidence="6">The sequence shown here is derived from an EMBL/GenBank/DDBJ whole genome shotgun (WGS) entry which is preliminary data.</text>
</comment>
<dbReference type="Gene3D" id="1.20.272.10">
    <property type="match status" value="1"/>
</dbReference>
<dbReference type="GO" id="GO:0003689">
    <property type="term" value="F:DNA clamp loader activity"/>
    <property type="evidence" value="ECO:0007669"/>
    <property type="project" value="TreeGrafter"/>
</dbReference>
<evidence type="ECO:0000256" key="3">
    <source>
        <dbReference type="ARBA" id="ARBA00022741"/>
    </source>
</evidence>
<dbReference type="SUPFAM" id="SSF52540">
    <property type="entry name" value="P-loop containing nucleoside triphosphate hydrolases"/>
    <property type="match status" value="1"/>
</dbReference>
<evidence type="ECO:0000256" key="1">
    <source>
        <dbReference type="ARBA" id="ARBA00005378"/>
    </source>
</evidence>
<dbReference type="Pfam" id="PF08542">
    <property type="entry name" value="Rep_fac_C"/>
    <property type="match status" value="1"/>
</dbReference>